<accession>A0A8C5CDK1</accession>
<proteinExistence type="predicted"/>
<dbReference type="Ensembl" id="ENSGMOT00000048011.1">
    <property type="protein sequence ID" value="ENSGMOP00000060887.1"/>
    <property type="gene ID" value="ENSGMOG00000029581.1"/>
</dbReference>
<evidence type="ECO:0000313" key="2">
    <source>
        <dbReference type="Proteomes" id="UP000694546"/>
    </source>
</evidence>
<evidence type="ECO:0000313" key="1">
    <source>
        <dbReference type="Ensembl" id="ENSGMOP00000060887.1"/>
    </source>
</evidence>
<keyword evidence="2" id="KW-1185">Reference proteome</keyword>
<name>A0A8C5CDK1_GADMO</name>
<protein>
    <submittedName>
        <fullName evidence="1">Uncharacterized protein</fullName>
    </submittedName>
</protein>
<reference evidence="1" key="1">
    <citation type="submission" date="2025-08" db="UniProtKB">
        <authorList>
            <consortium name="Ensembl"/>
        </authorList>
    </citation>
    <scope>IDENTIFICATION</scope>
</reference>
<reference evidence="1" key="2">
    <citation type="submission" date="2025-09" db="UniProtKB">
        <authorList>
            <consortium name="Ensembl"/>
        </authorList>
    </citation>
    <scope>IDENTIFICATION</scope>
</reference>
<dbReference type="Proteomes" id="UP000694546">
    <property type="component" value="Chromosome 4"/>
</dbReference>
<sequence length="90" mass="10695">MAKPNRKRGRPRLFTTPEKKKKFYKMLGRRVFLGDTFVEWRNLKEKLGMNRDSELARVLLDRFVITENLFQGRPVHRPHGSPRVLTMCPV</sequence>
<dbReference type="AlphaFoldDB" id="A0A8C5CDK1"/>
<organism evidence="1 2">
    <name type="scientific">Gadus morhua</name>
    <name type="common">Atlantic cod</name>
    <dbReference type="NCBI Taxonomy" id="8049"/>
    <lineage>
        <taxon>Eukaryota</taxon>
        <taxon>Metazoa</taxon>
        <taxon>Chordata</taxon>
        <taxon>Craniata</taxon>
        <taxon>Vertebrata</taxon>
        <taxon>Euteleostomi</taxon>
        <taxon>Actinopterygii</taxon>
        <taxon>Neopterygii</taxon>
        <taxon>Teleostei</taxon>
        <taxon>Neoteleostei</taxon>
        <taxon>Acanthomorphata</taxon>
        <taxon>Zeiogadaria</taxon>
        <taxon>Gadariae</taxon>
        <taxon>Gadiformes</taxon>
        <taxon>Gadoidei</taxon>
        <taxon>Gadidae</taxon>
        <taxon>Gadus</taxon>
    </lineage>
</organism>